<dbReference type="InterPro" id="IPR033010">
    <property type="entry name" value="Cdc20/Fizzy"/>
</dbReference>
<evidence type="ECO:0000256" key="3">
    <source>
        <dbReference type="PROSITE-ProRule" id="PRU00221"/>
    </source>
</evidence>
<evidence type="ECO:0000256" key="1">
    <source>
        <dbReference type="ARBA" id="ARBA00022574"/>
    </source>
</evidence>
<dbReference type="AlphaFoldDB" id="A0AAV8XC49"/>
<feature type="repeat" description="WD" evidence="3">
    <location>
        <begin position="119"/>
        <end position="150"/>
    </location>
</feature>
<dbReference type="SUPFAM" id="SSF50978">
    <property type="entry name" value="WD40 repeat-like"/>
    <property type="match status" value="1"/>
</dbReference>
<keyword evidence="5" id="KW-1185">Reference proteome</keyword>
<dbReference type="PROSITE" id="PS50082">
    <property type="entry name" value="WD_REPEATS_2"/>
    <property type="match status" value="1"/>
</dbReference>
<name>A0AAV8XC49_9CUCU</name>
<organism evidence="4 5">
    <name type="scientific">Rhamnusium bicolor</name>
    <dbReference type="NCBI Taxonomy" id="1586634"/>
    <lineage>
        <taxon>Eukaryota</taxon>
        <taxon>Metazoa</taxon>
        <taxon>Ecdysozoa</taxon>
        <taxon>Arthropoda</taxon>
        <taxon>Hexapoda</taxon>
        <taxon>Insecta</taxon>
        <taxon>Pterygota</taxon>
        <taxon>Neoptera</taxon>
        <taxon>Endopterygota</taxon>
        <taxon>Coleoptera</taxon>
        <taxon>Polyphaga</taxon>
        <taxon>Cucujiformia</taxon>
        <taxon>Chrysomeloidea</taxon>
        <taxon>Cerambycidae</taxon>
        <taxon>Lepturinae</taxon>
        <taxon>Rhagiini</taxon>
        <taxon>Rhamnusium</taxon>
    </lineage>
</organism>
<dbReference type="PANTHER" id="PTHR19918:SF52">
    <property type="entry name" value="PROTEIN CORTEX"/>
    <property type="match status" value="1"/>
</dbReference>
<reference evidence="4" key="1">
    <citation type="journal article" date="2023" name="Insect Mol. Biol.">
        <title>Genome sequencing provides insights into the evolution of gene families encoding plant cell wall-degrading enzymes in longhorned beetles.</title>
        <authorList>
            <person name="Shin N.R."/>
            <person name="Okamura Y."/>
            <person name="Kirsch R."/>
            <person name="Pauchet Y."/>
        </authorList>
    </citation>
    <scope>NUCLEOTIDE SEQUENCE</scope>
    <source>
        <strain evidence="4">RBIC_L_NR</strain>
    </source>
</reference>
<dbReference type="SMART" id="SM00320">
    <property type="entry name" value="WD40"/>
    <property type="match status" value="3"/>
</dbReference>
<dbReference type="Pfam" id="PF00400">
    <property type="entry name" value="WD40"/>
    <property type="match status" value="1"/>
</dbReference>
<evidence type="ECO:0000256" key="2">
    <source>
        <dbReference type="ARBA" id="ARBA00022737"/>
    </source>
</evidence>
<evidence type="ECO:0000313" key="4">
    <source>
        <dbReference type="EMBL" id="KAJ8936368.1"/>
    </source>
</evidence>
<dbReference type="GO" id="GO:1990757">
    <property type="term" value="F:ubiquitin ligase activator activity"/>
    <property type="evidence" value="ECO:0007669"/>
    <property type="project" value="TreeGrafter"/>
</dbReference>
<protein>
    <submittedName>
        <fullName evidence="4">Uncharacterized protein</fullName>
    </submittedName>
</protein>
<gene>
    <name evidence="4" type="ORF">NQ314_012387</name>
</gene>
<dbReference type="InterPro" id="IPR001680">
    <property type="entry name" value="WD40_rpt"/>
</dbReference>
<dbReference type="GO" id="GO:1905786">
    <property type="term" value="P:positive regulation of anaphase-promoting complex-dependent catabolic process"/>
    <property type="evidence" value="ECO:0007669"/>
    <property type="project" value="TreeGrafter"/>
</dbReference>
<dbReference type="Proteomes" id="UP001162156">
    <property type="component" value="Unassembled WGS sequence"/>
</dbReference>
<keyword evidence="1 3" id="KW-0853">WD repeat</keyword>
<dbReference type="GO" id="GO:0010997">
    <property type="term" value="F:anaphase-promoting complex binding"/>
    <property type="evidence" value="ECO:0007669"/>
    <property type="project" value="InterPro"/>
</dbReference>
<dbReference type="GO" id="GO:0031145">
    <property type="term" value="P:anaphase-promoting complex-dependent catabolic process"/>
    <property type="evidence" value="ECO:0007669"/>
    <property type="project" value="TreeGrafter"/>
</dbReference>
<dbReference type="PANTHER" id="PTHR19918">
    <property type="entry name" value="CELL DIVISION CYCLE 20 CDC20 FIZZY -RELATED"/>
    <property type="match status" value="1"/>
</dbReference>
<comment type="caution">
    <text evidence="4">The sequence shown here is derived from an EMBL/GenBank/DDBJ whole genome shotgun (WGS) entry which is preliminary data.</text>
</comment>
<dbReference type="EMBL" id="JANEYF010003421">
    <property type="protein sequence ID" value="KAJ8936368.1"/>
    <property type="molecule type" value="Genomic_DNA"/>
</dbReference>
<keyword evidence="2" id="KW-0677">Repeat</keyword>
<proteinExistence type="predicted"/>
<accession>A0AAV8XC49</accession>
<dbReference type="GO" id="GO:0005680">
    <property type="term" value="C:anaphase-promoting complex"/>
    <property type="evidence" value="ECO:0007669"/>
    <property type="project" value="TreeGrafter"/>
</dbReference>
<dbReference type="InterPro" id="IPR015943">
    <property type="entry name" value="WD40/YVTN_repeat-like_dom_sf"/>
</dbReference>
<dbReference type="InterPro" id="IPR036322">
    <property type="entry name" value="WD40_repeat_dom_sf"/>
</dbReference>
<sequence length="232" mass="26713">MLYNSPVNSRRSSSDRFIPRRANANFDLSYYYIKKTPDIHNIKYSESDCFVNTAKYFYNLKQYRSESYKTTTVMSCQCMFKGCVVTSMEWTRDNHLITGCSEGRLCSWSPDFICIKTYFLAHVGDIINIKCSCNGNYLATTGLDKVVRVWRWPEFVEHFEIAFSRSPVKGVAWHPWRDSLLAIGGPLLTQLWNANTQSAIDYKPHPHKNSLIDTLTFNPLSGELVVSETKQS</sequence>
<evidence type="ECO:0000313" key="5">
    <source>
        <dbReference type="Proteomes" id="UP001162156"/>
    </source>
</evidence>
<dbReference type="Gene3D" id="2.130.10.10">
    <property type="entry name" value="YVTN repeat-like/Quinoprotein amine dehydrogenase"/>
    <property type="match status" value="1"/>
</dbReference>